<dbReference type="AlphaFoldDB" id="A0A239NXM3"/>
<feature type="transmembrane region" description="Helical" evidence="1">
    <location>
        <begin position="76"/>
        <end position="93"/>
    </location>
</feature>
<proteinExistence type="predicted"/>
<keyword evidence="1" id="KW-0472">Membrane</keyword>
<sequence>MRAFLLIVGMVLVIALIAVGAVLYPSPGFFGWALAVVVLGTALEFELRRRDMHRPGASARRETLGQVLKSGSFLRFYPPLPVAIALVAMAVAANTGPPGLILVPPAIVMMVSTARQRRAAAKDTADRRRGRGG</sequence>
<accession>A0A239NXM3</accession>
<dbReference type="EMBL" id="FZOR01000052">
    <property type="protein sequence ID" value="SNT59203.1"/>
    <property type="molecule type" value="Genomic_DNA"/>
</dbReference>
<dbReference type="RefSeq" id="WP_089330439.1">
    <property type="nucleotide sequence ID" value="NZ_FZOR01000052.1"/>
</dbReference>
<feature type="transmembrane region" description="Helical" evidence="1">
    <location>
        <begin position="99"/>
        <end position="115"/>
    </location>
</feature>
<keyword evidence="1" id="KW-0812">Transmembrane</keyword>
<evidence type="ECO:0000313" key="3">
    <source>
        <dbReference type="Proteomes" id="UP000198318"/>
    </source>
</evidence>
<protein>
    <submittedName>
        <fullName evidence="2">Uncharacterized protein</fullName>
    </submittedName>
</protein>
<feature type="transmembrane region" description="Helical" evidence="1">
    <location>
        <begin position="30"/>
        <end position="47"/>
    </location>
</feature>
<reference evidence="2 3" key="1">
    <citation type="submission" date="2017-06" db="EMBL/GenBank/DDBJ databases">
        <authorList>
            <person name="Kim H.J."/>
            <person name="Triplett B.A."/>
        </authorList>
    </citation>
    <scope>NUCLEOTIDE SEQUENCE [LARGE SCALE GENOMIC DNA]</scope>
    <source>
        <strain evidence="2 3">DSM 44715</strain>
    </source>
</reference>
<name>A0A239NXM3_9ACTN</name>
<evidence type="ECO:0000256" key="1">
    <source>
        <dbReference type="SAM" id="Phobius"/>
    </source>
</evidence>
<keyword evidence="3" id="KW-1185">Reference proteome</keyword>
<keyword evidence="1" id="KW-1133">Transmembrane helix</keyword>
<dbReference type="Proteomes" id="UP000198318">
    <property type="component" value="Unassembled WGS sequence"/>
</dbReference>
<gene>
    <name evidence="2" type="ORF">SAMN05443665_10522</name>
</gene>
<organism evidence="2 3">
    <name type="scientific">Actinomadura meyerae</name>
    <dbReference type="NCBI Taxonomy" id="240840"/>
    <lineage>
        <taxon>Bacteria</taxon>
        <taxon>Bacillati</taxon>
        <taxon>Actinomycetota</taxon>
        <taxon>Actinomycetes</taxon>
        <taxon>Streptosporangiales</taxon>
        <taxon>Thermomonosporaceae</taxon>
        <taxon>Actinomadura</taxon>
    </lineage>
</organism>
<dbReference type="OrthoDB" id="9985659at2"/>
<evidence type="ECO:0000313" key="2">
    <source>
        <dbReference type="EMBL" id="SNT59203.1"/>
    </source>
</evidence>